<feature type="region of interest" description="Disordered" evidence="1">
    <location>
        <begin position="236"/>
        <end position="256"/>
    </location>
</feature>
<comment type="caution">
    <text evidence="4">The sequence shown here is derived from an EMBL/GenBank/DDBJ whole genome shotgun (WGS) entry which is preliminary data.</text>
</comment>
<dbReference type="InterPro" id="IPR036866">
    <property type="entry name" value="RibonucZ/Hydroxyglut_hydro"/>
</dbReference>
<keyword evidence="5" id="KW-1185">Reference proteome</keyword>
<dbReference type="Pfam" id="PF00753">
    <property type="entry name" value="Lactamase_B"/>
    <property type="match status" value="1"/>
</dbReference>
<dbReference type="PANTHER" id="PTHR42951:SF22">
    <property type="entry name" value="METALLO BETA-LACTAMASE SUPERFAMILY LIPOPROTEIN"/>
    <property type="match status" value="1"/>
</dbReference>
<keyword evidence="2" id="KW-0732">Signal</keyword>
<evidence type="ECO:0000259" key="3">
    <source>
        <dbReference type="SMART" id="SM00849"/>
    </source>
</evidence>
<evidence type="ECO:0000313" key="5">
    <source>
        <dbReference type="Proteomes" id="UP001204579"/>
    </source>
</evidence>
<name>A0AAW5N4Y6_9BACT</name>
<dbReference type="RefSeq" id="WP_258335874.1">
    <property type="nucleotide sequence ID" value="NZ_JANRHJ010000010.1"/>
</dbReference>
<gene>
    <name evidence="4" type="ORF">NW209_09665</name>
</gene>
<proteinExistence type="predicted"/>
<feature type="chain" id="PRO_5043947115" evidence="2">
    <location>
        <begin position="20"/>
        <end position="276"/>
    </location>
</feature>
<feature type="domain" description="Metallo-beta-lactamase" evidence="3">
    <location>
        <begin position="45"/>
        <end position="209"/>
    </location>
</feature>
<protein>
    <submittedName>
        <fullName evidence="4">MBL fold metallo-hydrolase</fullName>
    </submittedName>
</protein>
<evidence type="ECO:0000256" key="2">
    <source>
        <dbReference type="SAM" id="SignalP"/>
    </source>
</evidence>
<dbReference type="PANTHER" id="PTHR42951">
    <property type="entry name" value="METALLO-BETA-LACTAMASE DOMAIN-CONTAINING"/>
    <property type="match status" value="1"/>
</dbReference>
<reference evidence="4 5" key="1">
    <citation type="submission" date="2022-08" db="EMBL/GenBank/DDBJ databases">
        <authorList>
            <person name="Zeman M."/>
            <person name="Kubasova T."/>
        </authorList>
    </citation>
    <scope>NUCLEOTIDE SEQUENCE [LARGE SCALE GENOMIC DNA]</scope>
    <source>
        <strain evidence="4 5">ET62</strain>
    </source>
</reference>
<dbReference type="SMART" id="SM00849">
    <property type="entry name" value="Lactamase_B"/>
    <property type="match status" value="1"/>
</dbReference>
<dbReference type="EMBL" id="JANRHJ010000010">
    <property type="protein sequence ID" value="MCR8874277.1"/>
    <property type="molecule type" value="Genomic_DNA"/>
</dbReference>
<dbReference type="AlphaFoldDB" id="A0AAW5N4Y6"/>
<dbReference type="InterPro" id="IPR001279">
    <property type="entry name" value="Metallo-B-lactamas"/>
</dbReference>
<sequence length="276" mass="31497">MKKSVLVILALLSLMEGWAQVVFKNDEVTVSELSEKTWVFETWDYTTMYLLEGTEGAMLIDAGTRCAGLDKIVESITDKPYDVVITHAHPDHAGCIGYFDEVWMHRNDSVLIQERTKDYKGKVRYLQDGQIFDLGERQLEVKLMPGHTPGSVVLLDRKRGDCYSGDAFGSGEVWLQCRPMLPIETFYRSCCRMEKLMLEEGISKIWCGHYPYLKNYLPLSYIQTMMKLSRRLADGNQDGAKPYTNPSIPQPSTTRSISDGYCKIVYDLTNVTDKEK</sequence>
<dbReference type="SUPFAM" id="SSF56281">
    <property type="entry name" value="Metallo-hydrolase/oxidoreductase"/>
    <property type="match status" value="1"/>
</dbReference>
<organism evidence="4 5">
    <name type="scientific">Phocaeicola barnesiae</name>
    <dbReference type="NCBI Taxonomy" id="376804"/>
    <lineage>
        <taxon>Bacteria</taxon>
        <taxon>Pseudomonadati</taxon>
        <taxon>Bacteroidota</taxon>
        <taxon>Bacteroidia</taxon>
        <taxon>Bacteroidales</taxon>
        <taxon>Bacteroidaceae</taxon>
        <taxon>Phocaeicola</taxon>
    </lineage>
</organism>
<accession>A0AAW5N4Y6</accession>
<dbReference type="Proteomes" id="UP001204579">
    <property type="component" value="Unassembled WGS sequence"/>
</dbReference>
<evidence type="ECO:0000313" key="4">
    <source>
        <dbReference type="EMBL" id="MCR8874277.1"/>
    </source>
</evidence>
<feature type="compositionally biased region" description="Polar residues" evidence="1">
    <location>
        <begin position="244"/>
        <end position="256"/>
    </location>
</feature>
<feature type="signal peptide" evidence="2">
    <location>
        <begin position="1"/>
        <end position="19"/>
    </location>
</feature>
<dbReference type="Gene3D" id="3.60.15.10">
    <property type="entry name" value="Ribonuclease Z/Hydroxyacylglutathione hydrolase-like"/>
    <property type="match status" value="1"/>
</dbReference>
<evidence type="ECO:0000256" key="1">
    <source>
        <dbReference type="SAM" id="MobiDB-lite"/>
    </source>
</evidence>
<dbReference type="InterPro" id="IPR050855">
    <property type="entry name" value="NDM-1-like"/>
</dbReference>